<dbReference type="InterPro" id="IPR006710">
    <property type="entry name" value="Glyco_hydro_43"/>
</dbReference>
<name>A0A2B7WT26_POLH7</name>
<evidence type="ECO:0000256" key="6">
    <source>
        <dbReference type="RuleBase" id="RU361187"/>
    </source>
</evidence>
<proteinExistence type="inferred from homology"/>
<dbReference type="CDD" id="cd18617">
    <property type="entry name" value="GH43_XynB-like"/>
    <property type="match status" value="1"/>
</dbReference>
<dbReference type="Proteomes" id="UP000224634">
    <property type="component" value="Unassembled WGS sequence"/>
</dbReference>
<dbReference type="GO" id="GO:0004553">
    <property type="term" value="F:hydrolase activity, hydrolyzing O-glycosyl compounds"/>
    <property type="evidence" value="ECO:0007669"/>
    <property type="project" value="InterPro"/>
</dbReference>
<dbReference type="OrthoDB" id="408373at2759"/>
<feature type="site" description="Important for catalytic activity, responsible for pKa modulation of the active site Glu and correct orientation of both the proton donor and substrate" evidence="5">
    <location>
        <position position="145"/>
    </location>
</feature>
<feature type="active site" description="Proton acceptor" evidence="4">
    <location>
        <position position="16"/>
    </location>
</feature>
<dbReference type="InterPro" id="IPR041542">
    <property type="entry name" value="GH43_C2"/>
</dbReference>
<dbReference type="InterPro" id="IPR051795">
    <property type="entry name" value="Glycosyl_Hydrlase_43"/>
</dbReference>
<dbReference type="AlphaFoldDB" id="A0A2B7WT26"/>
<comment type="caution">
    <text evidence="8">The sequence shown here is derived from an EMBL/GenBank/DDBJ whole genome shotgun (WGS) entry which is preliminary data.</text>
</comment>
<organism evidence="8 9">
    <name type="scientific">Polytolypa hystricis (strain UAMH7299)</name>
    <dbReference type="NCBI Taxonomy" id="1447883"/>
    <lineage>
        <taxon>Eukaryota</taxon>
        <taxon>Fungi</taxon>
        <taxon>Dikarya</taxon>
        <taxon>Ascomycota</taxon>
        <taxon>Pezizomycotina</taxon>
        <taxon>Eurotiomycetes</taxon>
        <taxon>Eurotiomycetidae</taxon>
        <taxon>Onygenales</taxon>
        <taxon>Onygenales incertae sedis</taxon>
        <taxon>Polytolypa</taxon>
    </lineage>
</organism>
<dbReference type="Gene3D" id="2.115.10.20">
    <property type="entry name" value="Glycosyl hydrolase domain, family 43"/>
    <property type="match status" value="1"/>
</dbReference>
<keyword evidence="9" id="KW-1185">Reference proteome</keyword>
<dbReference type="Pfam" id="PF17851">
    <property type="entry name" value="GH43_C2"/>
    <property type="match status" value="1"/>
</dbReference>
<dbReference type="EMBL" id="PDNA01000265">
    <property type="protein sequence ID" value="PGG99752.1"/>
    <property type="molecule type" value="Genomic_DNA"/>
</dbReference>
<dbReference type="GO" id="GO:0005975">
    <property type="term" value="P:carbohydrate metabolic process"/>
    <property type="evidence" value="ECO:0007669"/>
    <property type="project" value="InterPro"/>
</dbReference>
<evidence type="ECO:0000313" key="9">
    <source>
        <dbReference type="Proteomes" id="UP000224634"/>
    </source>
</evidence>
<dbReference type="InterPro" id="IPR023296">
    <property type="entry name" value="Glyco_hydro_beta-prop_sf"/>
</dbReference>
<evidence type="ECO:0000256" key="1">
    <source>
        <dbReference type="ARBA" id="ARBA00009865"/>
    </source>
</evidence>
<dbReference type="InterPro" id="IPR013320">
    <property type="entry name" value="ConA-like_dom_sf"/>
</dbReference>
<dbReference type="PANTHER" id="PTHR42812:SF12">
    <property type="entry name" value="BETA-XYLOSIDASE-RELATED"/>
    <property type="match status" value="1"/>
</dbReference>
<gene>
    <name evidence="8" type="ORF">AJ80_09296</name>
</gene>
<dbReference type="SUPFAM" id="SSF49899">
    <property type="entry name" value="Concanavalin A-like lectins/glucanases"/>
    <property type="match status" value="1"/>
</dbReference>
<dbReference type="PANTHER" id="PTHR42812">
    <property type="entry name" value="BETA-XYLOSIDASE"/>
    <property type="match status" value="1"/>
</dbReference>
<dbReference type="SUPFAM" id="SSF75005">
    <property type="entry name" value="Arabinanase/levansucrase/invertase"/>
    <property type="match status" value="1"/>
</dbReference>
<feature type="domain" description="Beta-xylosidase C-terminal Concanavalin A-like" evidence="7">
    <location>
        <begin position="336"/>
        <end position="513"/>
    </location>
</feature>
<evidence type="ECO:0000259" key="7">
    <source>
        <dbReference type="Pfam" id="PF17851"/>
    </source>
</evidence>
<keyword evidence="2 6" id="KW-0378">Hydrolase</keyword>
<dbReference type="STRING" id="1447883.A0A2B7WT26"/>
<evidence type="ECO:0000256" key="3">
    <source>
        <dbReference type="ARBA" id="ARBA00023295"/>
    </source>
</evidence>
<evidence type="ECO:0000313" key="8">
    <source>
        <dbReference type="EMBL" id="PGG99752.1"/>
    </source>
</evidence>
<comment type="similarity">
    <text evidence="1 6">Belongs to the glycosyl hydrolase 43 family.</text>
</comment>
<evidence type="ECO:0000256" key="2">
    <source>
        <dbReference type="ARBA" id="ARBA00022801"/>
    </source>
</evidence>
<evidence type="ECO:0000256" key="4">
    <source>
        <dbReference type="PIRSR" id="PIRSR606710-1"/>
    </source>
</evidence>
<dbReference type="Gene3D" id="2.60.120.200">
    <property type="match status" value="1"/>
</dbReference>
<evidence type="ECO:0000256" key="5">
    <source>
        <dbReference type="PIRSR" id="PIRSR606710-2"/>
    </source>
</evidence>
<accession>A0A2B7WT26</accession>
<keyword evidence="3 6" id="KW-0326">Glycosidase</keyword>
<reference evidence="8 9" key="1">
    <citation type="submission" date="2017-10" db="EMBL/GenBank/DDBJ databases">
        <title>Comparative genomics in systemic dimorphic fungi from Ajellomycetaceae.</title>
        <authorList>
            <person name="Munoz J.F."/>
            <person name="Mcewen J.G."/>
            <person name="Clay O.K."/>
            <person name="Cuomo C.A."/>
        </authorList>
    </citation>
    <scope>NUCLEOTIDE SEQUENCE [LARGE SCALE GENOMIC DNA]</scope>
    <source>
        <strain evidence="8 9">UAMH7299</strain>
    </source>
</reference>
<feature type="active site" description="Proton donor" evidence="4">
    <location>
        <position position="199"/>
    </location>
</feature>
<protein>
    <recommendedName>
        <fullName evidence="7">Beta-xylosidase C-terminal Concanavalin A-like domain-containing protein</fullName>
    </recommendedName>
</protein>
<sequence>MSVSHVNPIIPGFAPDPSVARIGDTFFLVNSSFHLFPGLPIFASQDLVSWRHFGNAINRQSQLSLAASGTSIWPPGKNGNSMLSTGGLYAPTIRHHKGITYIVCTNIVRREGDAGDDTQNFILSTRDIWSNEWSDPVNFDFTGIDPSIFFDDDGRSYMQGSASPGPMTKVNLFEIDLEIGKKLSEEKTIWGGTGGIYPEGPHIYKKDGWYYVIISEGGTHEDHMITVARSKDIWGPYESFPENPILTARGTDEYIQFTGHSDIFEDQQGKWWAVCLGVRKKDDYFNMGRETFLTTGEWPEGGWPALNLVKMSPTLADGKELVRGEDPPLTADPLVDFVYIRDAELSSYKFSNNEKTVTITASRFDLPQWSQPVTFIGKRQRAMEGASSVTMQYVAAPQNAKLKAGLAVYKDEHRYARVFYDFAASEMVIDVLNNAKKISRISSHPFKFTSEVVLTIEYTETSYRFSFGNNKDAATSEIVDALDLTGPDFVGPVIGIFAIAETSDVSVQFDNLTIR</sequence>
<dbReference type="Pfam" id="PF04616">
    <property type="entry name" value="Glyco_hydro_43"/>
    <property type="match status" value="1"/>
</dbReference>